<feature type="region of interest" description="Disordered" evidence="1">
    <location>
        <begin position="26"/>
        <end position="49"/>
    </location>
</feature>
<proteinExistence type="predicted"/>
<dbReference type="AlphaFoldDB" id="A0A815DAY7"/>
<feature type="compositionally biased region" description="Low complexity" evidence="1">
    <location>
        <begin position="26"/>
        <end position="37"/>
    </location>
</feature>
<evidence type="ECO:0000313" key="3">
    <source>
        <dbReference type="EMBL" id="CAF1572399.1"/>
    </source>
</evidence>
<gene>
    <name evidence="3" type="ORF">JXQ802_LOCUS45340</name>
    <name evidence="2" type="ORF">PYM288_LOCUS29781</name>
</gene>
<organism evidence="2 4">
    <name type="scientific">Rotaria sordida</name>
    <dbReference type="NCBI Taxonomy" id="392033"/>
    <lineage>
        <taxon>Eukaryota</taxon>
        <taxon>Metazoa</taxon>
        <taxon>Spiralia</taxon>
        <taxon>Gnathifera</taxon>
        <taxon>Rotifera</taxon>
        <taxon>Eurotatoria</taxon>
        <taxon>Bdelloidea</taxon>
        <taxon>Philodinida</taxon>
        <taxon>Philodinidae</taxon>
        <taxon>Rotaria</taxon>
    </lineage>
</organism>
<evidence type="ECO:0000313" key="2">
    <source>
        <dbReference type="EMBL" id="CAF1298387.1"/>
    </source>
</evidence>
<sequence length="49" mass="5628">FDPSQQASLQQQTYVHPNPYDAAYFQQSQQQQQLTQQGLDTVPPGSYNR</sequence>
<evidence type="ECO:0000313" key="4">
    <source>
        <dbReference type="Proteomes" id="UP000663854"/>
    </source>
</evidence>
<dbReference type="EMBL" id="CAJNOL010003730">
    <property type="protein sequence ID" value="CAF1572399.1"/>
    <property type="molecule type" value="Genomic_DNA"/>
</dbReference>
<dbReference type="Proteomes" id="UP000663870">
    <property type="component" value="Unassembled WGS sequence"/>
</dbReference>
<keyword evidence="5" id="KW-1185">Reference proteome</keyword>
<dbReference type="EMBL" id="CAJNOH010002533">
    <property type="protein sequence ID" value="CAF1298387.1"/>
    <property type="molecule type" value="Genomic_DNA"/>
</dbReference>
<evidence type="ECO:0000256" key="1">
    <source>
        <dbReference type="SAM" id="MobiDB-lite"/>
    </source>
</evidence>
<name>A0A815DAY7_9BILA</name>
<feature type="non-terminal residue" evidence="2">
    <location>
        <position position="1"/>
    </location>
</feature>
<evidence type="ECO:0000313" key="5">
    <source>
        <dbReference type="Proteomes" id="UP000663870"/>
    </source>
</evidence>
<accession>A0A815DAY7</accession>
<protein>
    <submittedName>
        <fullName evidence="2">Uncharacterized protein</fullName>
    </submittedName>
</protein>
<comment type="caution">
    <text evidence="2">The sequence shown here is derived from an EMBL/GenBank/DDBJ whole genome shotgun (WGS) entry which is preliminary data.</text>
</comment>
<reference evidence="2" key="1">
    <citation type="submission" date="2021-02" db="EMBL/GenBank/DDBJ databases">
        <authorList>
            <person name="Nowell W R."/>
        </authorList>
    </citation>
    <scope>NUCLEOTIDE SEQUENCE</scope>
</reference>
<dbReference type="Proteomes" id="UP000663854">
    <property type="component" value="Unassembled WGS sequence"/>
</dbReference>